<sequence>MIEDNCANDTEIPVRNLNGKILAKAANYFNIQSLLDLTCKTIADMMKGKKPEEIRMIFNTVND</sequence>
<dbReference type="AlphaFoldDB" id="A0A392P600"/>
<keyword evidence="5" id="KW-1185">Reference proteome</keyword>
<dbReference type="Proteomes" id="UP000265520">
    <property type="component" value="Unassembled WGS sequence"/>
</dbReference>
<evidence type="ECO:0000259" key="3">
    <source>
        <dbReference type="Pfam" id="PF03931"/>
    </source>
</evidence>
<proteinExistence type="predicted"/>
<dbReference type="SUPFAM" id="SSF81382">
    <property type="entry name" value="Skp1 dimerisation domain-like"/>
    <property type="match status" value="1"/>
</dbReference>
<comment type="pathway">
    <text evidence="1">Protein modification; protein ubiquitination.</text>
</comment>
<dbReference type="Pfam" id="PF01466">
    <property type="entry name" value="Skp1"/>
    <property type="match status" value="1"/>
</dbReference>
<dbReference type="EMBL" id="LXQA010063141">
    <property type="protein sequence ID" value="MCI06810.1"/>
    <property type="molecule type" value="Genomic_DNA"/>
</dbReference>
<evidence type="ECO:0000259" key="2">
    <source>
        <dbReference type="Pfam" id="PF01466"/>
    </source>
</evidence>
<dbReference type="Pfam" id="PF03931">
    <property type="entry name" value="Skp1_POZ"/>
    <property type="match status" value="1"/>
</dbReference>
<dbReference type="PANTHER" id="PTHR11165">
    <property type="entry name" value="SKP1"/>
    <property type="match status" value="1"/>
</dbReference>
<dbReference type="InterPro" id="IPR016897">
    <property type="entry name" value="SKP1"/>
</dbReference>
<dbReference type="InterPro" id="IPR016073">
    <property type="entry name" value="Skp1_comp_POZ"/>
</dbReference>
<evidence type="ECO:0000256" key="1">
    <source>
        <dbReference type="ARBA" id="ARBA00004906"/>
    </source>
</evidence>
<dbReference type="InterPro" id="IPR036296">
    <property type="entry name" value="SKP1-like_dim_sf"/>
</dbReference>
<comment type="caution">
    <text evidence="4">The sequence shown here is derived from an EMBL/GenBank/DDBJ whole genome shotgun (WGS) entry which is preliminary data.</text>
</comment>
<feature type="domain" description="SKP1 component dimerisation" evidence="2">
    <location>
        <begin position="32"/>
        <end position="63"/>
    </location>
</feature>
<name>A0A392P600_9FABA</name>
<reference evidence="4 5" key="1">
    <citation type="journal article" date="2018" name="Front. Plant Sci.">
        <title>Red Clover (Trifolium pratense) and Zigzag Clover (T. medium) - A Picture of Genomic Similarities and Differences.</title>
        <authorList>
            <person name="Dluhosova J."/>
            <person name="Istvanek J."/>
            <person name="Nedelnik J."/>
            <person name="Repkova J."/>
        </authorList>
    </citation>
    <scope>NUCLEOTIDE SEQUENCE [LARGE SCALE GENOMIC DNA]</scope>
    <source>
        <strain evidence="5">cv. 10/8</strain>
        <tissue evidence="4">Leaf</tissue>
    </source>
</reference>
<organism evidence="4 5">
    <name type="scientific">Trifolium medium</name>
    <dbReference type="NCBI Taxonomy" id="97028"/>
    <lineage>
        <taxon>Eukaryota</taxon>
        <taxon>Viridiplantae</taxon>
        <taxon>Streptophyta</taxon>
        <taxon>Embryophyta</taxon>
        <taxon>Tracheophyta</taxon>
        <taxon>Spermatophyta</taxon>
        <taxon>Magnoliopsida</taxon>
        <taxon>eudicotyledons</taxon>
        <taxon>Gunneridae</taxon>
        <taxon>Pentapetalae</taxon>
        <taxon>rosids</taxon>
        <taxon>fabids</taxon>
        <taxon>Fabales</taxon>
        <taxon>Fabaceae</taxon>
        <taxon>Papilionoideae</taxon>
        <taxon>50 kb inversion clade</taxon>
        <taxon>NPAAA clade</taxon>
        <taxon>Hologalegina</taxon>
        <taxon>IRL clade</taxon>
        <taxon>Trifolieae</taxon>
        <taxon>Trifolium</taxon>
    </lineage>
</organism>
<protein>
    <submittedName>
        <fullName evidence="4">SKP1-like protein 1B-like</fullName>
    </submittedName>
</protein>
<accession>A0A392P600</accession>
<dbReference type="InterPro" id="IPR016072">
    <property type="entry name" value="Skp1_comp_dimer"/>
</dbReference>
<feature type="domain" description="SKP1 component POZ" evidence="3">
    <location>
        <begin position="1"/>
        <end position="30"/>
    </location>
</feature>
<dbReference type="InterPro" id="IPR011333">
    <property type="entry name" value="SKP1/BTB/POZ_sf"/>
</dbReference>
<dbReference type="Gene3D" id="3.30.710.10">
    <property type="entry name" value="Potassium Channel Kv1.1, Chain A"/>
    <property type="match status" value="1"/>
</dbReference>
<evidence type="ECO:0000313" key="5">
    <source>
        <dbReference type="Proteomes" id="UP000265520"/>
    </source>
</evidence>
<evidence type="ECO:0000313" key="4">
    <source>
        <dbReference type="EMBL" id="MCI06810.1"/>
    </source>
</evidence>
<dbReference type="GO" id="GO:0006511">
    <property type="term" value="P:ubiquitin-dependent protein catabolic process"/>
    <property type="evidence" value="ECO:0007669"/>
    <property type="project" value="InterPro"/>
</dbReference>